<dbReference type="AlphaFoldDB" id="A0A835QE59"/>
<keyword evidence="1" id="KW-0472">Membrane</keyword>
<name>A0A835QE59_VANPL</name>
<feature type="transmembrane region" description="Helical" evidence="1">
    <location>
        <begin position="16"/>
        <end position="34"/>
    </location>
</feature>
<dbReference type="EMBL" id="JADCNL010000008">
    <property type="protein sequence ID" value="KAG0470794.1"/>
    <property type="molecule type" value="Genomic_DNA"/>
</dbReference>
<feature type="transmembrane region" description="Helical" evidence="1">
    <location>
        <begin position="74"/>
        <end position="96"/>
    </location>
</feature>
<sequence>MCFYVCFFLWSLYYYYYYYFLHGMEYLVAVDMVLFEQFALIKMFRFYQIAVILLIKYNIYLRDNATKASAYIHLFVYLFVSNRCLYLPHFVFLMLFKCNSIVRVYLFLESFWCS</sequence>
<organism evidence="2 3">
    <name type="scientific">Vanilla planifolia</name>
    <name type="common">Vanilla</name>
    <dbReference type="NCBI Taxonomy" id="51239"/>
    <lineage>
        <taxon>Eukaryota</taxon>
        <taxon>Viridiplantae</taxon>
        <taxon>Streptophyta</taxon>
        <taxon>Embryophyta</taxon>
        <taxon>Tracheophyta</taxon>
        <taxon>Spermatophyta</taxon>
        <taxon>Magnoliopsida</taxon>
        <taxon>Liliopsida</taxon>
        <taxon>Asparagales</taxon>
        <taxon>Orchidaceae</taxon>
        <taxon>Vanilloideae</taxon>
        <taxon>Vanilleae</taxon>
        <taxon>Vanilla</taxon>
    </lineage>
</organism>
<proteinExistence type="predicted"/>
<keyword evidence="1" id="KW-1133">Transmembrane helix</keyword>
<protein>
    <submittedName>
        <fullName evidence="2">Uncharacterized protein</fullName>
    </submittedName>
</protein>
<dbReference type="Proteomes" id="UP000636800">
    <property type="component" value="Unassembled WGS sequence"/>
</dbReference>
<feature type="transmembrane region" description="Helical" evidence="1">
    <location>
        <begin position="46"/>
        <end position="62"/>
    </location>
</feature>
<evidence type="ECO:0000256" key="1">
    <source>
        <dbReference type="SAM" id="Phobius"/>
    </source>
</evidence>
<keyword evidence="3" id="KW-1185">Reference proteome</keyword>
<evidence type="ECO:0000313" key="3">
    <source>
        <dbReference type="Proteomes" id="UP000636800"/>
    </source>
</evidence>
<keyword evidence="1" id="KW-0812">Transmembrane</keyword>
<comment type="caution">
    <text evidence="2">The sequence shown here is derived from an EMBL/GenBank/DDBJ whole genome shotgun (WGS) entry which is preliminary data.</text>
</comment>
<reference evidence="2 3" key="1">
    <citation type="journal article" date="2020" name="Nat. Food">
        <title>A phased Vanilla planifolia genome enables genetic improvement of flavour and production.</title>
        <authorList>
            <person name="Hasing T."/>
            <person name="Tang H."/>
            <person name="Brym M."/>
            <person name="Khazi F."/>
            <person name="Huang T."/>
            <person name="Chambers A.H."/>
        </authorList>
    </citation>
    <scope>NUCLEOTIDE SEQUENCE [LARGE SCALE GENOMIC DNA]</scope>
    <source>
        <tissue evidence="2">Leaf</tissue>
    </source>
</reference>
<accession>A0A835QE59</accession>
<dbReference type="OrthoDB" id="1929108at2759"/>
<evidence type="ECO:0000313" key="2">
    <source>
        <dbReference type="EMBL" id="KAG0470794.1"/>
    </source>
</evidence>
<gene>
    <name evidence="2" type="ORF">HPP92_017494</name>
</gene>